<keyword evidence="1" id="KW-1133">Transmembrane helix</keyword>
<evidence type="ECO:0000256" key="1">
    <source>
        <dbReference type="SAM" id="Phobius"/>
    </source>
</evidence>
<protein>
    <submittedName>
        <fullName evidence="2">Uncharacterized protein</fullName>
    </submittedName>
</protein>
<accession>A0A7Y6BUZ1</accession>
<name>A0A7Y6BUZ1_9BACL</name>
<sequence length="125" mass="13691">MGILYYIYGIFGVSIPILVFCVIVHAAAACGIDGLATIRIKDFSWGRKVLLIGLFILPLCLAVGFGWSKLNIHDHLFEILVLSILPISSVLFVYTGSLLMKNDDFGSGFTQFVMGVTGLIFVFII</sequence>
<keyword evidence="1" id="KW-0812">Transmembrane</keyword>
<dbReference type="Proteomes" id="UP000526125">
    <property type="component" value="Unassembled WGS sequence"/>
</dbReference>
<dbReference type="RefSeq" id="WP_175394533.1">
    <property type="nucleotide sequence ID" value="NZ_JABMCB010000154.1"/>
</dbReference>
<comment type="caution">
    <text evidence="2">The sequence shown here is derived from an EMBL/GenBank/DDBJ whole genome shotgun (WGS) entry which is preliminary data.</text>
</comment>
<keyword evidence="1" id="KW-0472">Membrane</keyword>
<feature type="transmembrane region" description="Helical" evidence="1">
    <location>
        <begin position="79"/>
        <end position="99"/>
    </location>
</feature>
<proteinExistence type="predicted"/>
<organism evidence="2 3">
    <name type="scientific">Paenibacillus xylanilyticus</name>
    <dbReference type="NCBI Taxonomy" id="248903"/>
    <lineage>
        <taxon>Bacteria</taxon>
        <taxon>Bacillati</taxon>
        <taxon>Bacillota</taxon>
        <taxon>Bacilli</taxon>
        <taxon>Bacillales</taxon>
        <taxon>Paenibacillaceae</taxon>
        <taxon>Paenibacillus</taxon>
    </lineage>
</organism>
<dbReference type="EMBL" id="JABMCB010000154">
    <property type="protein sequence ID" value="NUU74630.1"/>
    <property type="molecule type" value="Genomic_DNA"/>
</dbReference>
<feature type="transmembrane region" description="Helical" evidence="1">
    <location>
        <begin position="106"/>
        <end position="124"/>
    </location>
</feature>
<dbReference type="AlphaFoldDB" id="A0A7Y6BUZ1"/>
<keyword evidence="3" id="KW-1185">Reference proteome</keyword>
<feature type="transmembrane region" description="Helical" evidence="1">
    <location>
        <begin position="6"/>
        <end position="28"/>
    </location>
</feature>
<reference evidence="2 3" key="1">
    <citation type="submission" date="2020-05" db="EMBL/GenBank/DDBJ databases">
        <title>Genome Sequencing of Type Strains.</title>
        <authorList>
            <person name="Lemaire J.F."/>
            <person name="Inderbitzin P."/>
            <person name="Gregorio O.A."/>
            <person name="Collins S.B."/>
            <person name="Wespe N."/>
            <person name="Knight-Connoni V."/>
        </authorList>
    </citation>
    <scope>NUCLEOTIDE SEQUENCE [LARGE SCALE GENOMIC DNA]</scope>
    <source>
        <strain evidence="2 3">LMG 21957</strain>
    </source>
</reference>
<evidence type="ECO:0000313" key="3">
    <source>
        <dbReference type="Proteomes" id="UP000526125"/>
    </source>
</evidence>
<gene>
    <name evidence="2" type="ORF">HP552_05170</name>
</gene>
<feature type="transmembrane region" description="Helical" evidence="1">
    <location>
        <begin position="49"/>
        <end position="67"/>
    </location>
</feature>
<evidence type="ECO:0000313" key="2">
    <source>
        <dbReference type="EMBL" id="NUU74630.1"/>
    </source>
</evidence>